<dbReference type="InterPro" id="IPR011042">
    <property type="entry name" value="6-blade_b-propeller_TolB-like"/>
</dbReference>
<dbReference type="InterPro" id="IPR001258">
    <property type="entry name" value="NHL_repeat"/>
</dbReference>
<dbReference type="SUPFAM" id="SSF101898">
    <property type="entry name" value="NHL repeat"/>
    <property type="match status" value="1"/>
</dbReference>
<dbReference type="Pfam" id="PF01436">
    <property type="entry name" value="NHL"/>
    <property type="match status" value="1"/>
</dbReference>
<dbReference type="Proteomes" id="UP000663870">
    <property type="component" value="Unassembled WGS sequence"/>
</dbReference>
<keyword evidence="4" id="KW-1185">Reference proteome</keyword>
<accession>A0A816EQN1</accession>
<comment type="caution">
    <text evidence="3">The sequence shown here is derived from an EMBL/GenBank/DDBJ whole genome shotgun (WGS) entry which is preliminary data.</text>
</comment>
<dbReference type="Proteomes" id="UP000663854">
    <property type="component" value="Unassembled WGS sequence"/>
</dbReference>
<feature type="non-terminal residue" evidence="3">
    <location>
        <position position="1"/>
    </location>
</feature>
<gene>
    <name evidence="3" type="ORF">JXQ802_LOCUS54525</name>
    <name evidence="2" type="ORF">PYM288_LOCUS38058</name>
</gene>
<dbReference type="Gene3D" id="2.120.10.30">
    <property type="entry name" value="TolB, C-terminal domain"/>
    <property type="match status" value="1"/>
</dbReference>
<feature type="non-terminal residue" evidence="3">
    <location>
        <position position="141"/>
    </location>
</feature>
<evidence type="ECO:0000313" key="3">
    <source>
        <dbReference type="EMBL" id="CAF1650630.1"/>
    </source>
</evidence>
<keyword evidence="1" id="KW-0677">Repeat</keyword>
<proteinExistence type="predicted"/>
<reference evidence="3" key="1">
    <citation type="submission" date="2021-02" db="EMBL/GenBank/DDBJ databases">
        <authorList>
            <person name="Nowell W R."/>
        </authorList>
    </citation>
    <scope>NUCLEOTIDE SEQUENCE</scope>
</reference>
<dbReference type="EMBL" id="CAJNOH010008861">
    <property type="protein sequence ID" value="CAF1487973.1"/>
    <property type="molecule type" value="Genomic_DNA"/>
</dbReference>
<dbReference type="EMBL" id="CAJNOL010010590">
    <property type="protein sequence ID" value="CAF1650630.1"/>
    <property type="molecule type" value="Genomic_DNA"/>
</dbReference>
<evidence type="ECO:0000313" key="2">
    <source>
        <dbReference type="EMBL" id="CAF1487973.1"/>
    </source>
</evidence>
<sequence length="141" mass="14918">ASTEAVAAATSTINTEASSITLQISTMAINPRVNRVIPNIPVNARWAQNAVTVAKGNGKGDALNQLNDPCGLSVDDDQMIVIADCSNHRIAQWKATDTKGHAVAGGHGPGYQLNQLNCPTDVLIDKETDSLIISDQDNQRV</sequence>
<name>A0A816EQN1_9BILA</name>
<evidence type="ECO:0000256" key="1">
    <source>
        <dbReference type="ARBA" id="ARBA00022737"/>
    </source>
</evidence>
<evidence type="ECO:0000313" key="4">
    <source>
        <dbReference type="Proteomes" id="UP000663870"/>
    </source>
</evidence>
<organism evidence="3 4">
    <name type="scientific">Rotaria sordida</name>
    <dbReference type="NCBI Taxonomy" id="392033"/>
    <lineage>
        <taxon>Eukaryota</taxon>
        <taxon>Metazoa</taxon>
        <taxon>Spiralia</taxon>
        <taxon>Gnathifera</taxon>
        <taxon>Rotifera</taxon>
        <taxon>Eurotatoria</taxon>
        <taxon>Bdelloidea</taxon>
        <taxon>Philodinida</taxon>
        <taxon>Philodinidae</taxon>
        <taxon>Rotaria</taxon>
    </lineage>
</organism>
<protein>
    <submittedName>
        <fullName evidence="3">Uncharacterized protein</fullName>
    </submittedName>
</protein>
<dbReference type="AlphaFoldDB" id="A0A816EQN1"/>